<reference evidence="1" key="1">
    <citation type="journal article" date="2023" name="Plant J.">
        <title>Genome sequences and population genomics provide insights into the demographic history, inbreeding, and mutation load of two 'living fossil' tree species of Dipteronia.</title>
        <authorList>
            <person name="Feng Y."/>
            <person name="Comes H.P."/>
            <person name="Chen J."/>
            <person name="Zhu S."/>
            <person name="Lu R."/>
            <person name="Zhang X."/>
            <person name="Li P."/>
            <person name="Qiu J."/>
            <person name="Olsen K.M."/>
            <person name="Qiu Y."/>
        </authorList>
    </citation>
    <scope>NUCLEOTIDE SEQUENCE</scope>
    <source>
        <strain evidence="1">KIB01</strain>
    </source>
</reference>
<dbReference type="PANTHER" id="PTHR46890">
    <property type="entry name" value="NON-LTR RETROLELEMENT REVERSE TRANSCRIPTASE-LIKE PROTEIN-RELATED"/>
    <property type="match status" value="1"/>
</dbReference>
<organism evidence="1 2">
    <name type="scientific">Dipteronia dyeriana</name>
    <dbReference type="NCBI Taxonomy" id="168575"/>
    <lineage>
        <taxon>Eukaryota</taxon>
        <taxon>Viridiplantae</taxon>
        <taxon>Streptophyta</taxon>
        <taxon>Embryophyta</taxon>
        <taxon>Tracheophyta</taxon>
        <taxon>Spermatophyta</taxon>
        <taxon>Magnoliopsida</taxon>
        <taxon>eudicotyledons</taxon>
        <taxon>Gunneridae</taxon>
        <taxon>Pentapetalae</taxon>
        <taxon>rosids</taxon>
        <taxon>malvids</taxon>
        <taxon>Sapindales</taxon>
        <taxon>Sapindaceae</taxon>
        <taxon>Hippocastanoideae</taxon>
        <taxon>Acereae</taxon>
        <taxon>Dipteronia</taxon>
    </lineage>
</organism>
<dbReference type="InterPro" id="IPR052343">
    <property type="entry name" value="Retrotransposon-Effector_Assoc"/>
</dbReference>
<evidence type="ECO:0000313" key="1">
    <source>
        <dbReference type="EMBL" id="KAK2637574.1"/>
    </source>
</evidence>
<dbReference type="PANTHER" id="PTHR46890:SF48">
    <property type="entry name" value="RNA-DIRECTED DNA POLYMERASE"/>
    <property type="match status" value="1"/>
</dbReference>
<keyword evidence="2" id="KW-1185">Reference proteome</keyword>
<accession>A0AAD9WN60</accession>
<name>A0AAD9WN60_9ROSI</name>
<dbReference type="AlphaFoldDB" id="A0AAD9WN60"/>
<dbReference type="EMBL" id="JANJYI010000009">
    <property type="protein sequence ID" value="KAK2637574.1"/>
    <property type="molecule type" value="Genomic_DNA"/>
</dbReference>
<comment type="caution">
    <text evidence="1">The sequence shown here is derived from an EMBL/GenBank/DDBJ whole genome shotgun (WGS) entry which is preliminary data.</text>
</comment>
<protein>
    <recommendedName>
        <fullName evidence="3">Reverse transcriptase domain-containing protein</fullName>
    </recommendedName>
</protein>
<gene>
    <name evidence="1" type="ORF">Ddye_032366</name>
</gene>
<dbReference type="Proteomes" id="UP001280121">
    <property type="component" value="Unassembled WGS sequence"/>
</dbReference>
<sequence>MNHINNLDNYSNLNVNEDLVRDSRNQPIRKERTLEVNSVGGHKILGIYLNNGLMVKNGDQLGKSSEFMGWVDYVDEIAGQDGPNRIGLKSIKARPSKGDVRVMESVGKMVINLSNEGIRPLIDKRSERHEGKSGGIQVGTWKRGCEICVGDFNEIIDELEKVVGSQKPWFLLENFEVASDDCVLQDIRYSDEIRRAVFDIFPVKALGPDSILALFFKKFWNMVGLEVTKAYLGVLNEGRRLDVVKKTLIILILKTKKPERITNYCPVRFCNVLYKIVAKALANRLLGVLGEVISNTQSAFILGRLISYNAIIGFECMHALRTRKTGKVT</sequence>
<evidence type="ECO:0000313" key="2">
    <source>
        <dbReference type="Proteomes" id="UP001280121"/>
    </source>
</evidence>
<evidence type="ECO:0008006" key="3">
    <source>
        <dbReference type="Google" id="ProtNLM"/>
    </source>
</evidence>
<proteinExistence type="predicted"/>